<evidence type="ECO:0008006" key="3">
    <source>
        <dbReference type="Google" id="ProtNLM"/>
    </source>
</evidence>
<geneLocation type="plasmid" evidence="2">
    <name>unnamed3</name>
</geneLocation>
<gene>
    <name evidence="1" type="ordered locus">Q7M_1534</name>
</gene>
<evidence type="ECO:0000313" key="2">
    <source>
        <dbReference type="Proteomes" id="UP000005212"/>
    </source>
</evidence>
<accession>I0FDX1</accession>
<dbReference type="PATRIC" id="fig|1155096.3.peg.918"/>
<sequence length="37" mass="4117">MVMMVVGCNNVEVQGEESKGIYENRLLKLLVGLSSEF</sequence>
<protein>
    <recommendedName>
        <fullName evidence="3">Variable outer membrane protein</fullName>
    </recommendedName>
</protein>
<name>I0FDX1_BORCA</name>
<dbReference type="EMBL" id="CP003429">
    <property type="protein sequence ID" value="AFI31677.1"/>
    <property type="molecule type" value="Genomic_DNA"/>
</dbReference>
<dbReference type="AlphaFoldDB" id="I0FDX1"/>
<reference evidence="2" key="2">
    <citation type="submission" date="2012-03" db="EMBL/GenBank/DDBJ databases">
        <title>Complete genome sequence of Borrelia crocidurae.</title>
        <authorList>
            <person name="Elbir H."/>
            <person name="Gimenez G."/>
            <person name="Robert C."/>
            <person name="Raoult D."/>
            <person name="Drancourt M."/>
        </authorList>
    </citation>
    <scope>NUCLEOTIDE SEQUENCE [LARGE SCALE GENOMIC DNA]</scope>
    <source>
        <strain evidence="2">Achema</strain>
        <plasmid evidence="2">unnamed3</plasmid>
    </source>
</reference>
<keyword evidence="1" id="KW-0614">Plasmid</keyword>
<proteinExistence type="predicted"/>
<dbReference type="Proteomes" id="UP000005212">
    <property type="component" value="Plasmid unnamed3"/>
</dbReference>
<organism evidence="1 2">
    <name type="scientific">Borrelia crocidurae (strain Achema)</name>
    <dbReference type="NCBI Taxonomy" id="1155096"/>
    <lineage>
        <taxon>Bacteria</taxon>
        <taxon>Pseudomonadati</taxon>
        <taxon>Spirochaetota</taxon>
        <taxon>Spirochaetia</taxon>
        <taxon>Spirochaetales</taxon>
        <taxon>Borreliaceae</taxon>
        <taxon>Borrelia</taxon>
    </lineage>
</organism>
<dbReference type="HOGENOM" id="CLU_3340859_0_0_12"/>
<reference evidence="1 2" key="1">
    <citation type="journal article" date="2012" name="J. Bacteriol.">
        <title>Complete Genome Sequence of Borrelia crocidurae.</title>
        <authorList>
            <person name="Elbir H."/>
            <person name="Gimenez G."/>
            <person name="Robert C."/>
            <person name="Bergstrom S."/>
            <person name="Cutler S."/>
            <person name="Raoult D."/>
            <person name="Drancourt M."/>
        </authorList>
    </citation>
    <scope>NUCLEOTIDE SEQUENCE [LARGE SCALE GENOMIC DNA]</scope>
    <source>
        <strain evidence="1 2">Achema</strain>
        <plasmid evidence="2">unnamed3</plasmid>
    </source>
</reference>
<dbReference type="KEGG" id="bcw:Q7M_1534"/>
<evidence type="ECO:0000313" key="1">
    <source>
        <dbReference type="EMBL" id="AFI31677.1"/>
    </source>
</evidence>